<reference evidence="3" key="1">
    <citation type="submission" date="2017-08" db="EMBL/GenBank/DDBJ databases">
        <title>Direct submision.</title>
        <authorList>
            <person name="Kim S.-J."/>
            <person name="Rhee S.-K."/>
        </authorList>
    </citation>
    <scope>NUCLEOTIDE SEQUENCE [LARGE SCALE GENOMIC DNA]</scope>
    <source>
        <strain evidence="3">GI5</strain>
    </source>
</reference>
<accession>A0A2K9LJR6</accession>
<dbReference type="AlphaFoldDB" id="A0A2K9LJR6"/>
<dbReference type="Proteomes" id="UP000235116">
    <property type="component" value="Chromosome"/>
</dbReference>
<name>A0A2K9LJR6_9GAMM</name>
<dbReference type="NCBIfam" id="TIGR01509">
    <property type="entry name" value="HAD-SF-IA-v3"/>
    <property type="match status" value="1"/>
</dbReference>
<dbReference type="PRINTS" id="PR00413">
    <property type="entry name" value="HADHALOGNASE"/>
</dbReference>
<dbReference type="InterPro" id="IPR036412">
    <property type="entry name" value="HAD-like_sf"/>
</dbReference>
<proteinExistence type="predicted"/>
<dbReference type="CDD" id="cd01427">
    <property type="entry name" value="HAD_like"/>
    <property type="match status" value="1"/>
</dbReference>
<dbReference type="InterPro" id="IPR023214">
    <property type="entry name" value="HAD_sf"/>
</dbReference>
<dbReference type="GO" id="GO:0008967">
    <property type="term" value="F:phosphoglycolate phosphatase activity"/>
    <property type="evidence" value="ECO:0007669"/>
    <property type="project" value="TreeGrafter"/>
</dbReference>
<dbReference type="KEGG" id="kak:Kalk_08675"/>
<dbReference type="Pfam" id="PF00702">
    <property type="entry name" value="Hydrolase"/>
    <property type="match status" value="1"/>
</dbReference>
<dbReference type="SFLD" id="SFLDG01129">
    <property type="entry name" value="C1.5:_HAD__Beta-PGM__Phosphata"/>
    <property type="match status" value="1"/>
</dbReference>
<organism evidence="2 3">
    <name type="scientific">Ketobacter alkanivorans</name>
    <dbReference type="NCBI Taxonomy" id="1917421"/>
    <lineage>
        <taxon>Bacteria</taxon>
        <taxon>Pseudomonadati</taxon>
        <taxon>Pseudomonadota</taxon>
        <taxon>Gammaproteobacteria</taxon>
        <taxon>Pseudomonadales</taxon>
        <taxon>Ketobacteraceae</taxon>
        <taxon>Ketobacter</taxon>
    </lineage>
</organism>
<dbReference type="Gene3D" id="3.40.50.1000">
    <property type="entry name" value="HAD superfamily/HAD-like"/>
    <property type="match status" value="1"/>
</dbReference>
<dbReference type="PANTHER" id="PTHR43434">
    <property type="entry name" value="PHOSPHOGLYCOLATE PHOSPHATASE"/>
    <property type="match status" value="1"/>
</dbReference>
<keyword evidence="3" id="KW-1185">Reference proteome</keyword>
<dbReference type="NCBIfam" id="NF011564">
    <property type="entry name" value="PRK14988.1"/>
    <property type="match status" value="1"/>
</dbReference>
<dbReference type="EMBL" id="CP022684">
    <property type="protein sequence ID" value="AUM12490.1"/>
    <property type="molecule type" value="Genomic_DNA"/>
</dbReference>
<evidence type="ECO:0000313" key="3">
    <source>
        <dbReference type="Proteomes" id="UP000235116"/>
    </source>
</evidence>
<evidence type="ECO:0000313" key="2">
    <source>
        <dbReference type="EMBL" id="AUM12490.1"/>
    </source>
</evidence>
<dbReference type="GO" id="GO:0005829">
    <property type="term" value="C:cytosol"/>
    <property type="evidence" value="ECO:0007669"/>
    <property type="project" value="TreeGrafter"/>
</dbReference>
<gene>
    <name evidence="2" type="ORF">Kalk_08675</name>
</gene>
<protein>
    <submittedName>
        <fullName evidence="2">Haloacid dehalogenase</fullName>
    </submittedName>
</protein>
<dbReference type="InterPro" id="IPR006439">
    <property type="entry name" value="HAD-SF_hydro_IA"/>
</dbReference>
<dbReference type="SUPFAM" id="SSF56784">
    <property type="entry name" value="HAD-like"/>
    <property type="match status" value="1"/>
</dbReference>
<dbReference type="GO" id="GO:0046872">
    <property type="term" value="F:metal ion binding"/>
    <property type="evidence" value="ECO:0007669"/>
    <property type="project" value="UniProtKB-KW"/>
</dbReference>
<dbReference type="SFLD" id="SFLDS00003">
    <property type="entry name" value="Haloacid_Dehalogenase"/>
    <property type="match status" value="1"/>
</dbReference>
<evidence type="ECO:0000256" key="1">
    <source>
        <dbReference type="ARBA" id="ARBA00022723"/>
    </source>
</evidence>
<sequence>MICWDHIDTVLLDMDGTLLDLYFDNYFWMEFLPQRYAEAKHISLDDAKTQLFARFSEHRGTLNWYCLDFWRQETGLDIVAMKAEVKDLIGLRPNAITFLQKVRESGRKAVLITNAHRGSLDLKLEQIPMAPHFDGIFSSHDFGLPKEDPHLWSRLQAVMHYEPARTLLIDDSLAVLRSAKKAGIAHTLGVLQPDSQKQSMDTEEFIGLDCFSRIYPPSAQPDNH</sequence>
<dbReference type="InterPro" id="IPR050155">
    <property type="entry name" value="HAD-like_hydrolase_sf"/>
</dbReference>
<keyword evidence="1" id="KW-0479">Metal-binding</keyword>
<dbReference type="OrthoDB" id="9773910at2"/>
<dbReference type="PANTHER" id="PTHR43434:SF3">
    <property type="entry name" value="GMP_IMP NUCLEOTIDASE YRFG"/>
    <property type="match status" value="1"/>
</dbReference>
<dbReference type="GO" id="GO:0006281">
    <property type="term" value="P:DNA repair"/>
    <property type="evidence" value="ECO:0007669"/>
    <property type="project" value="TreeGrafter"/>
</dbReference>